<evidence type="ECO:0000256" key="9">
    <source>
        <dbReference type="RuleBase" id="RU361157"/>
    </source>
</evidence>
<dbReference type="PANTHER" id="PTHR30413">
    <property type="entry name" value="INNER MEMBRANE TRANSPORT PERMEASE"/>
    <property type="match status" value="1"/>
</dbReference>
<dbReference type="PANTHER" id="PTHR30413:SF8">
    <property type="entry name" value="TRANSPORT PERMEASE PROTEIN"/>
    <property type="match status" value="1"/>
</dbReference>
<keyword evidence="12" id="KW-1185">Reference proteome</keyword>
<proteinExistence type="inferred from homology"/>
<keyword evidence="3 9" id="KW-0813">Transport</keyword>
<keyword evidence="7 9" id="KW-1133">Transmembrane helix</keyword>
<dbReference type="GO" id="GO:0140359">
    <property type="term" value="F:ABC-type transporter activity"/>
    <property type="evidence" value="ECO:0007669"/>
    <property type="project" value="InterPro"/>
</dbReference>
<evidence type="ECO:0000256" key="4">
    <source>
        <dbReference type="ARBA" id="ARBA00022475"/>
    </source>
</evidence>
<dbReference type="AlphaFoldDB" id="A0A6N8IUG8"/>
<dbReference type="GO" id="GO:0043190">
    <property type="term" value="C:ATP-binding cassette (ABC) transporter complex"/>
    <property type="evidence" value="ECO:0007669"/>
    <property type="project" value="InterPro"/>
</dbReference>
<evidence type="ECO:0000256" key="8">
    <source>
        <dbReference type="ARBA" id="ARBA00023136"/>
    </source>
</evidence>
<dbReference type="InterPro" id="IPR013525">
    <property type="entry name" value="ABC2_TM"/>
</dbReference>
<keyword evidence="4 9" id="KW-1003">Cell membrane</keyword>
<evidence type="ECO:0000256" key="7">
    <source>
        <dbReference type="ARBA" id="ARBA00022989"/>
    </source>
</evidence>
<evidence type="ECO:0000313" key="12">
    <source>
        <dbReference type="Proteomes" id="UP000469385"/>
    </source>
</evidence>
<dbReference type="EMBL" id="WSEL01000003">
    <property type="protein sequence ID" value="MVQ29800.1"/>
    <property type="molecule type" value="Genomic_DNA"/>
</dbReference>
<dbReference type="Proteomes" id="UP000469385">
    <property type="component" value="Unassembled WGS sequence"/>
</dbReference>
<keyword evidence="8 9" id="KW-0472">Membrane</keyword>
<dbReference type="Pfam" id="PF01061">
    <property type="entry name" value="ABC2_membrane"/>
    <property type="match status" value="1"/>
</dbReference>
<evidence type="ECO:0000256" key="1">
    <source>
        <dbReference type="ARBA" id="ARBA00004429"/>
    </source>
</evidence>
<dbReference type="PRINTS" id="PR00164">
    <property type="entry name" value="ABC2TRNSPORT"/>
</dbReference>
<protein>
    <recommendedName>
        <fullName evidence="9">Transport permease protein</fullName>
    </recommendedName>
</protein>
<comment type="subcellular location">
    <subcellularLocation>
        <location evidence="1 9">Cell inner membrane</location>
        <topology evidence="1 9">Multi-pass membrane protein</topology>
    </subcellularLocation>
</comment>
<evidence type="ECO:0000256" key="2">
    <source>
        <dbReference type="ARBA" id="ARBA00007783"/>
    </source>
</evidence>
<dbReference type="PROSITE" id="PS51012">
    <property type="entry name" value="ABC_TM2"/>
    <property type="match status" value="1"/>
</dbReference>
<evidence type="ECO:0000313" key="11">
    <source>
        <dbReference type="EMBL" id="MVQ29800.1"/>
    </source>
</evidence>
<accession>A0A6N8IUG8</accession>
<reference evidence="11 12" key="1">
    <citation type="submission" date="2019-12" db="EMBL/GenBank/DDBJ databases">
        <authorList>
            <person name="Huq M.A."/>
        </authorList>
    </citation>
    <scope>NUCLEOTIDE SEQUENCE [LARGE SCALE GENOMIC DNA]</scope>
    <source>
        <strain evidence="11 12">MAH-25</strain>
    </source>
</reference>
<dbReference type="InterPro" id="IPR047817">
    <property type="entry name" value="ABC2_TM_bact-type"/>
</dbReference>
<evidence type="ECO:0000256" key="5">
    <source>
        <dbReference type="ARBA" id="ARBA00022519"/>
    </source>
</evidence>
<comment type="caution">
    <text evidence="11">The sequence shown here is derived from an EMBL/GenBank/DDBJ whole genome shotgun (WGS) entry which is preliminary data.</text>
</comment>
<evidence type="ECO:0000256" key="6">
    <source>
        <dbReference type="ARBA" id="ARBA00022692"/>
    </source>
</evidence>
<dbReference type="GO" id="GO:0015920">
    <property type="term" value="P:lipopolysaccharide transport"/>
    <property type="evidence" value="ECO:0007669"/>
    <property type="project" value="TreeGrafter"/>
</dbReference>
<feature type="transmembrane region" description="Helical" evidence="9">
    <location>
        <begin position="120"/>
        <end position="143"/>
    </location>
</feature>
<sequence length="316" mass="35899">MIQASASNGQMRVRCCYRAKIRQRSYCKTRTCLHECWTEHKIFLRTSSRSSSGAVQMTGGVFTTRLWEFRLVFSHLVAQHVTLRYRRTALGFLWTLINPLLTMVITSVIFSLMMRMPLQSFAVFLFAGLIPFTLFSQCILQGGNSILENEGLIKKIYIPRQIFVFARCTGLLIDAFLSFCCLFVIAAVIGAHLTASLLILPLAFLLVFVFGLGLALCMSIMSVYFRDAAYIVGILLQAAYYLTPIIYPLSIVPEKYRLLFIVNPMYYFVELFRKPIYEGVFPDLATLGIAISCAVLSLLLGTLVFQKFDRDVIFRL</sequence>
<evidence type="ECO:0000259" key="10">
    <source>
        <dbReference type="PROSITE" id="PS51012"/>
    </source>
</evidence>
<evidence type="ECO:0000256" key="3">
    <source>
        <dbReference type="ARBA" id="ARBA00022448"/>
    </source>
</evidence>
<keyword evidence="6 9" id="KW-0812">Transmembrane</keyword>
<organism evidence="11 12">
    <name type="scientific">Ramlibacter pinisoli</name>
    <dbReference type="NCBI Taxonomy" id="2682844"/>
    <lineage>
        <taxon>Bacteria</taxon>
        <taxon>Pseudomonadati</taxon>
        <taxon>Pseudomonadota</taxon>
        <taxon>Betaproteobacteria</taxon>
        <taxon>Burkholderiales</taxon>
        <taxon>Comamonadaceae</taxon>
        <taxon>Ramlibacter</taxon>
    </lineage>
</organism>
<comment type="similarity">
    <text evidence="2 9">Belongs to the ABC-2 integral membrane protein family.</text>
</comment>
<keyword evidence="5" id="KW-0997">Cell inner membrane</keyword>
<feature type="transmembrane region" description="Helical" evidence="9">
    <location>
        <begin position="92"/>
        <end position="114"/>
    </location>
</feature>
<gene>
    <name evidence="11" type="ORF">GON04_10095</name>
</gene>
<name>A0A6N8IUG8_9BURK</name>
<feature type="transmembrane region" description="Helical" evidence="9">
    <location>
        <begin position="228"/>
        <end position="247"/>
    </location>
</feature>
<feature type="transmembrane region" description="Helical" evidence="9">
    <location>
        <begin position="195"/>
        <end position="216"/>
    </location>
</feature>
<feature type="transmembrane region" description="Helical" evidence="9">
    <location>
        <begin position="164"/>
        <end position="189"/>
    </location>
</feature>
<feature type="transmembrane region" description="Helical" evidence="9">
    <location>
        <begin position="284"/>
        <end position="305"/>
    </location>
</feature>
<dbReference type="InterPro" id="IPR000412">
    <property type="entry name" value="ABC_2_transport"/>
</dbReference>
<feature type="domain" description="ABC transmembrane type-2" evidence="10">
    <location>
        <begin position="90"/>
        <end position="308"/>
    </location>
</feature>